<evidence type="ECO:0000313" key="2">
    <source>
        <dbReference type="Proteomes" id="UP001638806"/>
    </source>
</evidence>
<evidence type="ECO:0000313" key="1">
    <source>
        <dbReference type="EMBL" id="KAL3954948.1"/>
    </source>
</evidence>
<name>A0ACC4DFZ8_PURLI</name>
<dbReference type="Proteomes" id="UP001638806">
    <property type="component" value="Unassembled WGS sequence"/>
</dbReference>
<comment type="caution">
    <text evidence="1">The sequence shown here is derived from an EMBL/GenBank/DDBJ whole genome shotgun (WGS) entry which is preliminary data.</text>
</comment>
<proteinExistence type="predicted"/>
<protein>
    <submittedName>
        <fullName evidence="1">Uncharacterized protein</fullName>
    </submittedName>
</protein>
<organism evidence="1 2">
    <name type="scientific">Purpureocillium lilacinum</name>
    <name type="common">Paecilomyces lilacinus</name>
    <dbReference type="NCBI Taxonomy" id="33203"/>
    <lineage>
        <taxon>Eukaryota</taxon>
        <taxon>Fungi</taxon>
        <taxon>Dikarya</taxon>
        <taxon>Ascomycota</taxon>
        <taxon>Pezizomycotina</taxon>
        <taxon>Sordariomycetes</taxon>
        <taxon>Hypocreomycetidae</taxon>
        <taxon>Hypocreales</taxon>
        <taxon>Ophiocordycipitaceae</taxon>
        <taxon>Purpureocillium</taxon>
    </lineage>
</organism>
<sequence>MKVPGAQLGLLAGGVKLSEGPSLRMGQLRVGGGPDGDGYRATGDYTGPPHAASAGARHWEVRGSAQEHWQTAATPTWAPTWGDPSSARRDDPGAGPRFQGWKLSLQWSGHTMMRPRHHITQAFVIAAQTLADHSLIGEPWNAKQKVIVLYLEEDTAPLLLQHDGELIVPYLDEARAANRIGRVPDGTGEDGWNKAYT</sequence>
<keyword evidence="2" id="KW-1185">Reference proteome</keyword>
<dbReference type="EMBL" id="JBGNUJ010000010">
    <property type="protein sequence ID" value="KAL3954948.1"/>
    <property type="molecule type" value="Genomic_DNA"/>
</dbReference>
<accession>A0ACC4DFZ8</accession>
<gene>
    <name evidence="1" type="ORF">ACCO45_010511</name>
</gene>
<reference evidence="1" key="1">
    <citation type="submission" date="2024-12" db="EMBL/GenBank/DDBJ databases">
        <title>Comparative genomics and development of molecular markers within Purpureocillium lilacinum and among Purpureocillium species.</title>
        <authorList>
            <person name="Yeh Z.-Y."/>
            <person name="Ni N.-T."/>
            <person name="Lo P.-H."/>
            <person name="Mushyakhwo K."/>
            <person name="Lin C.-F."/>
            <person name="Nai Y.-S."/>
        </authorList>
    </citation>
    <scope>NUCLEOTIDE SEQUENCE</scope>
    <source>
        <strain evidence="1">NCHU-NPUST-175</strain>
    </source>
</reference>